<feature type="domain" description="DUF7730" evidence="2">
    <location>
        <begin position="424"/>
        <end position="604"/>
    </location>
</feature>
<proteinExistence type="predicted"/>
<dbReference type="AlphaFoldDB" id="A0A2H3GG09"/>
<evidence type="ECO:0000259" key="2">
    <source>
        <dbReference type="Pfam" id="PF24864"/>
    </source>
</evidence>
<reference evidence="3 4" key="2">
    <citation type="journal article" date="2017" name="Sci. Rep.">
        <title>A mobile pathogenicity chromosome in Fusarium oxysporum for infection of multiple cucurbit species.</title>
        <authorList>
            <person name="van Dam P."/>
            <person name="Fokkens L."/>
            <person name="Ayukawa Y."/>
            <person name="van der Gragt M."/>
            <person name="Ter Horst A."/>
            <person name="Brankovics B."/>
            <person name="Houterman P.M."/>
            <person name="Arie T."/>
            <person name="Rep M."/>
        </authorList>
    </citation>
    <scope>NUCLEOTIDE SEQUENCE [LARGE SCALE GENOMIC DNA]</scope>
    <source>
        <strain evidence="3 4">Forc016</strain>
    </source>
</reference>
<dbReference type="PANTHER" id="PTHR38790">
    <property type="entry name" value="2EXR DOMAIN-CONTAINING PROTEIN-RELATED"/>
    <property type="match status" value="1"/>
</dbReference>
<dbReference type="STRING" id="327505.A0A2H3GG09"/>
<dbReference type="PANTHER" id="PTHR38790:SF4">
    <property type="entry name" value="2EXR DOMAIN-CONTAINING PROTEIN"/>
    <property type="match status" value="1"/>
</dbReference>
<reference evidence="3 4" key="1">
    <citation type="journal article" date="2016" name="Environ. Microbiol.">
        <title>Effector profiles distinguish formae speciales of Fusarium oxysporum.</title>
        <authorList>
            <person name="van Dam P."/>
            <person name="Fokkens L."/>
            <person name="Schmidt S.M."/>
            <person name="Linmans J.H."/>
            <person name="Kistler H.C."/>
            <person name="Ma L.J."/>
            <person name="Rep M."/>
        </authorList>
    </citation>
    <scope>NUCLEOTIDE SEQUENCE [LARGE SCALE GENOMIC DNA]</scope>
    <source>
        <strain evidence="3 4">Forc016</strain>
    </source>
</reference>
<feature type="region of interest" description="Disordered" evidence="1">
    <location>
        <begin position="1"/>
        <end position="41"/>
    </location>
</feature>
<gene>
    <name evidence="3" type="ORF">AU210_012102</name>
</gene>
<evidence type="ECO:0000256" key="1">
    <source>
        <dbReference type="SAM" id="MobiDB-lite"/>
    </source>
</evidence>
<evidence type="ECO:0000313" key="3">
    <source>
        <dbReference type="EMBL" id="PCD29567.1"/>
    </source>
</evidence>
<dbReference type="EMBL" id="MABQ02000008">
    <property type="protein sequence ID" value="PCD29567.1"/>
    <property type="molecule type" value="Genomic_DNA"/>
</dbReference>
<name>A0A2H3GG09_FUSOX</name>
<evidence type="ECO:0000313" key="4">
    <source>
        <dbReference type="Proteomes" id="UP000219602"/>
    </source>
</evidence>
<dbReference type="Proteomes" id="UP000219602">
    <property type="component" value="Chromosome 10"/>
</dbReference>
<dbReference type="Pfam" id="PF24864">
    <property type="entry name" value="DUF7730"/>
    <property type="match status" value="1"/>
</dbReference>
<sequence length="750" mass="86713">MHRSFKAWMNSKRHSRQRTPQDPEMPWLPNPRPYTLTPSPSQEQITTLSETVHFFRLPLELRRKILIHAFGNRTVHMDLALTHPLREPLNEERSCYRSTNPAHRFDQEAGHLWPYTKENLGLDRSRPKYWQWRGCVCHRLPPPRFKITLDFHSYIKPADDRCCEGWAAFCTLWTKRTDKPDSCWIGAMRWLLTCRQAYIEGTEVLYGTNTVHISSKPLLTNLSRLIPPRSLSLISSHEVVFWLETYEQQGKAFPNLQQLEKDLLILDTHFPSLLGLHLGLRLDLPIIEDTRTNIKRKPAYVLDMLQSIDAFLKRRCDKPEFGHLRDPLLLSISQSAYKDFQNEVRHNDQYYVRKSGVQVWRPLSPGPFVLDDKGDICNATASNGYWIWGDYEDSIPEPPTLPNPRPHILTPSPSTEALSQSCRAASFFQILPYEVRRQILIEAFGDRTIHMDLTYGHPPMPGNKEAHAMIQEWRLGLDKSRPKSWSWRGCTCHRKPPPWHPAIATESYSTRAVDKDRCCVGLAHCCDMWAKNGKELYGCWIGALGWLQTCRQAYTEGTDVLYSTNTIHISSAALLIDLPAYILPQRLSAITSLEIIWFVETDVCVGKNLPREKDLNAILLILDNHFPSLKKLNLALKLGLSKDAETQFKYLFVILDEFFIRHVSDRMREPFAVSVSYAAYVELRREIVRAQGHEGNVFHWQIWRFFGGEYVLPQKPWTGDYFNSSPGARCNNGYWIYSGEINIRTGGGRS</sequence>
<accession>A0A2H3GG09</accession>
<comment type="caution">
    <text evidence="3">The sequence shown here is derived from an EMBL/GenBank/DDBJ whole genome shotgun (WGS) entry which is preliminary data.</text>
</comment>
<protein>
    <recommendedName>
        <fullName evidence="2">DUF7730 domain-containing protein</fullName>
    </recommendedName>
</protein>
<feature type="compositionally biased region" description="Basic residues" evidence="1">
    <location>
        <begin position="1"/>
        <end position="17"/>
    </location>
</feature>
<dbReference type="InterPro" id="IPR056632">
    <property type="entry name" value="DUF7730"/>
</dbReference>
<organism evidence="3 4">
    <name type="scientific">Fusarium oxysporum f. sp. radicis-cucumerinum</name>
    <dbReference type="NCBI Taxonomy" id="327505"/>
    <lineage>
        <taxon>Eukaryota</taxon>
        <taxon>Fungi</taxon>
        <taxon>Dikarya</taxon>
        <taxon>Ascomycota</taxon>
        <taxon>Pezizomycotina</taxon>
        <taxon>Sordariomycetes</taxon>
        <taxon>Hypocreomycetidae</taxon>
        <taxon>Hypocreales</taxon>
        <taxon>Nectriaceae</taxon>
        <taxon>Fusarium</taxon>
        <taxon>Fusarium oxysporum species complex</taxon>
    </lineage>
</organism>